<dbReference type="SUPFAM" id="SSF53756">
    <property type="entry name" value="UDP-Glycosyltransferase/glycogen phosphorylase"/>
    <property type="match status" value="1"/>
</dbReference>
<dbReference type="Gene3D" id="3.40.50.2000">
    <property type="entry name" value="Glycogen Phosphorylase B"/>
    <property type="match status" value="1"/>
</dbReference>
<organism evidence="1">
    <name type="scientific">uncultured bacterium</name>
    <name type="common">gcode 4</name>
    <dbReference type="NCBI Taxonomy" id="1234023"/>
    <lineage>
        <taxon>Bacteria</taxon>
        <taxon>environmental samples</taxon>
    </lineage>
</organism>
<sequence>MARPDLTIVAPWLCKSDWTSIVFDDLTRLILHQGLSFNSVIGLRIGKKRKALLKEPFAYLGPKLKVIEKIVQCAKNNILADNIIVLDSSFVNMKVLRYVAGKDKTITCFVNGGVFQNHDLDRQSLDQYVNNLLDYEYGHYSLVDRIILPSKYALRIFLDNYPNLKTKSFCNYYSLPSDYFIESSFLSKKGCLFPSRNCFEKGFDVIRELNKQNVKIDLINEFNNNVFRRLLGKYKVVLIPARAELFGFCAIEAILAGSIPIVSRGLSYDELINIPDSLKISLPIGPQTIKEIKAIINTVNCYSQKKYENVVNVARSHLIKVLSDERSSFDSGIKSTMYERK</sequence>
<proteinExistence type="predicted"/>
<dbReference type="EMBL" id="AMFJ01028890">
    <property type="protein sequence ID" value="EKD44376.1"/>
    <property type="molecule type" value="Genomic_DNA"/>
</dbReference>
<dbReference type="AlphaFoldDB" id="K1Z514"/>
<accession>K1Z514</accession>
<comment type="caution">
    <text evidence="1">The sequence shown here is derived from an EMBL/GenBank/DDBJ whole genome shotgun (WGS) entry which is preliminary data.</text>
</comment>
<evidence type="ECO:0008006" key="2">
    <source>
        <dbReference type="Google" id="ProtNLM"/>
    </source>
</evidence>
<reference evidence="1" key="1">
    <citation type="journal article" date="2012" name="Science">
        <title>Fermentation, hydrogen, and sulfur metabolism in multiple uncultivated bacterial phyla.</title>
        <authorList>
            <person name="Wrighton K.C."/>
            <person name="Thomas B.C."/>
            <person name="Sharon I."/>
            <person name="Miller C.S."/>
            <person name="Castelle C.J."/>
            <person name="VerBerkmoes N.C."/>
            <person name="Wilkins M.J."/>
            <person name="Hettich R.L."/>
            <person name="Lipton M.S."/>
            <person name="Williams K.H."/>
            <person name="Long P.E."/>
            <person name="Banfield J.F."/>
        </authorList>
    </citation>
    <scope>NUCLEOTIDE SEQUENCE [LARGE SCALE GENOMIC DNA]</scope>
</reference>
<gene>
    <name evidence="1" type="ORF">ACD_71C00159G0002</name>
</gene>
<protein>
    <recommendedName>
        <fullName evidence="2">Glycosyl transferase family 1 domain-containing protein</fullName>
    </recommendedName>
</protein>
<name>K1Z514_9BACT</name>
<evidence type="ECO:0000313" key="1">
    <source>
        <dbReference type="EMBL" id="EKD44376.1"/>
    </source>
</evidence>